<dbReference type="PRINTS" id="PR00401">
    <property type="entry name" value="SH2DOMAIN"/>
</dbReference>
<dbReference type="PROSITE" id="PS50001">
    <property type="entry name" value="SH2"/>
    <property type="match status" value="1"/>
</dbReference>
<proteinExistence type="predicted"/>
<evidence type="ECO:0000256" key="6">
    <source>
        <dbReference type="SAM" id="MobiDB-lite"/>
    </source>
</evidence>
<evidence type="ECO:0000259" key="7">
    <source>
        <dbReference type="PROSITE" id="PS50001"/>
    </source>
</evidence>
<accession>A0A8C6WKW7</accession>
<evidence type="ECO:0000256" key="2">
    <source>
        <dbReference type="ARBA" id="ARBA00022859"/>
    </source>
</evidence>
<dbReference type="SUPFAM" id="SSF55550">
    <property type="entry name" value="SH2 domain"/>
    <property type="match status" value="1"/>
</dbReference>
<feature type="compositionally biased region" description="Basic and acidic residues" evidence="6">
    <location>
        <begin position="197"/>
        <end position="207"/>
    </location>
</feature>
<organism evidence="8 9">
    <name type="scientific">Neogobius melanostomus</name>
    <name type="common">round goby</name>
    <dbReference type="NCBI Taxonomy" id="47308"/>
    <lineage>
        <taxon>Eukaryota</taxon>
        <taxon>Metazoa</taxon>
        <taxon>Chordata</taxon>
        <taxon>Craniata</taxon>
        <taxon>Vertebrata</taxon>
        <taxon>Euteleostomi</taxon>
        <taxon>Actinopterygii</taxon>
        <taxon>Neopterygii</taxon>
        <taxon>Teleostei</taxon>
        <taxon>Neoteleostei</taxon>
        <taxon>Acanthomorphata</taxon>
        <taxon>Gobiaria</taxon>
        <taxon>Gobiiformes</taxon>
        <taxon>Gobioidei</taxon>
        <taxon>Gobiidae</taxon>
        <taxon>Benthophilinae</taxon>
        <taxon>Neogobiini</taxon>
        <taxon>Neogobius</taxon>
    </lineage>
</organism>
<evidence type="ECO:0000313" key="8">
    <source>
        <dbReference type="Ensembl" id="ENSNMLP00000014834.1"/>
    </source>
</evidence>
<feature type="compositionally biased region" description="Acidic residues" evidence="6">
    <location>
        <begin position="223"/>
        <end position="239"/>
    </location>
</feature>
<keyword evidence="3 5" id="KW-0727">SH2 domain</keyword>
<dbReference type="GO" id="GO:0050776">
    <property type="term" value="P:regulation of immune response"/>
    <property type="evidence" value="ECO:0007669"/>
    <property type="project" value="TreeGrafter"/>
</dbReference>
<dbReference type="InterPro" id="IPR000980">
    <property type="entry name" value="SH2"/>
</dbReference>
<dbReference type="GO" id="GO:0002250">
    <property type="term" value="P:adaptive immune response"/>
    <property type="evidence" value="ECO:0007669"/>
    <property type="project" value="UniProtKB-KW"/>
</dbReference>
<keyword evidence="1" id="KW-0399">Innate immunity</keyword>
<dbReference type="PANTHER" id="PTHR46051">
    <property type="entry name" value="SH2 DOMAIN-CONTAINING PROTEIN"/>
    <property type="match status" value="1"/>
</dbReference>
<keyword evidence="4" id="KW-1064">Adaptive immunity</keyword>
<dbReference type="Proteomes" id="UP000694523">
    <property type="component" value="Unplaced"/>
</dbReference>
<reference evidence="8" key="1">
    <citation type="submission" date="2025-08" db="UniProtKB">
        <authorList>
            <consortium name="Ensembl"/>
        </authorList>
    </citation>
    <scope>IDENTIFICATION</scope>
</reference>
<evidence type="ECO:0000256" key="1">
    <source>
        <dbReference type="ARBA" id="ARBA00022588"/>
    </source>
</evidence>
<evidence type="ECO:0000256" key="5">
    <source>
        <dbReference type="PROSITE-ProRule" id="PRU00191"/>
    </source>
</evidence>
<reference evidence="8" key="2">
    <citation type="submission" date="2025-09" db="UniProtKB">
        <authorList>
            <consortium name="Ensembl"/>
        </authorList>
    </citation>
    <scope>IDENTIFICATION</scope>
</reference>
<dbReference type="AlphaFoldDB" id="A0A8C6WKW7"/>
<dbReference type="Pfam" id="PF00017">
    <property type="entry name" value="SH2"/>
    <property type="match status" value="1"/>
</dbReference>
<name>A0A8C6WKW7_9GOBI</name>
<feature type="domain" description="SH2" evidence="7">
    <location>
        <begin position="60"/>
        <end position="156"/>
    </location>
</feature>
<dbReference type="Ensembl" id="ENSNMLT00000016672.1">
    <property type="protein sequence ID" value="ENSNMLP00000014834.1"/>
    <property type="gene ID" value="ENSNMLG00000009871.1"/>
</dbReference>
<feature type="compositionally biased region" description="Basic and acidic residues" evidence="6">
    <location>
        <begin position="175"/>
        <end position="187"/>
    </location>
</feature>
<dbReference type="PANTHER" id="PTHR46051:SF1">
    <property type="entry name" value="INOSITOL POLYPHOSPHATE-RELATED PHOSPHATASE DOMAIN-CONTAINING PROTEIN"/>
    <property type="match status" value="1"/>
</dbReference>
<feature type="region of interest" description="Disordered" evidence="6">
    <location>
        <begin position="165"/>
        <end position="239"/>
    </location>
</feature>
<evidence type="ECO:0000256" key="3">
    <source>
        <dbReference type="ARBA" id="ARBA00022999"/>
    </source>
</evidence>
<dbReference type="Gene3D" id="3.30.505.10">
    <property type="entry name" value="SH2 domain"/>
    <property type="match status" value="1"/>
</dbReference>
<dbReference type="InterPro" id="IPR036860">
    <property type="entry name" value="SH2_dom_sf"/>
</dbReference>
<dbReference type="SMART" id="SM00252">
    <property type="entry name" value="SH2"/>
    <property type="match status" value="1"/>
</dbReference>
<protein>
    <recommendedName>
        <fullName evidence="7">SH2 domain-containing protein</fullName>
    </recommendedName>
</protein>
<evidence type="ECO:0000313" key="9">
    <source>
        <dbReference type="Proteomes" id="UP000694523"/>
    </source>
</evidence>
<dbReference type="GO" id="GO:0045087">
    <property type="term" value="P:innate immune response"/>
    <property type="evidence" value="ECO:0007669"/>
    <property type="project" value="UniProtKB-KW"/>
</dbReference>
<sequence length="239" mass="27260">MVWGKVRTMNTTDRAVNTDPRISIPLEVLLSPSAHIKTTSIHKYTTRLLLVTMAEALPLCYHGSIGRKECEDLMGKKNKDGSYLIRDSETVQGAMCLCVYKKHVVYTYRLLKTVTGQYMLMASGGEQELHFKSLDDLILHYKRKNQGLAIHLRHSVKRKTALLIKSTAQMPNQRPDPRPEDTSDQRRPSAPGLQSPRRAEERRESHAAADYNHPRPVQPTEHEEVDYENVPDYVDVEPS</sequence>
<dbReference type="GO" id="GO:0009966">
    <property type="term" value="P:regulation of signal transduction"/>
    <property type="evidence" value="ECO:0007669"/>
    <property type="project" value="TreeGrafter"/>
</dbReference>
<evidence type="ECO:0000256" key="4">
    <source>
        <dbReference type="ARBA" id="ARBA00023130"/>
    </source>
</evidence>
<keyword evidence="9" id="KW-1185">Reference proteome</keyword>
<keyword evidence="2" id="KW-0391">Immunity</keyword>